<proteinExistence type="predicted"/>
<dbReference type="Proteomes" id="UP000215861">
    <property type="component" value="Unassembled WGS sequence"/>
</dbReference>
<dbReference type="EMBL" id="CAACYJ010000040">
    <property type="protein sequence ID" value="VFB22183.1"/>
    <property type="molecule type" value="Genomic_DNA"/>
</dbReference>
<reference evidence="3 6" key="2">
    <citation type="submission" date="2019-02" db="EMBL/GenBank/DDBJ databases">
        <authorList>
            <consortium name="Pathogen Informatics"/>
        </authorList>
    </citation>
    <scope>NUCLEOTIDE SEQUENCE [LARGE SCALE GENOMIC DNA]</scope>
    <source>
        <strain evidence="3 6">3012STDY7103891</strain>
    </source>
</reference>
<dbReference type="AlphaFoldDB" id="A0A267AR21"/>
<name>A0A267AR21_PSEFR</name>
<evidence type="ECO:0000313" key="4">
    <source>
        <dbReference type="Proteomes" id="UP000215861"/>
    </source>
</evidence>
<reference evidence="4 5" key="1">
    <citation type="submission" date="2017-08" db="EMBL/GenBank/DDBJ databases">
        <title>Genomic and metabolic characterisation of spoilage-associated Pseudomonas species.</title>
        <authorList>
            <person name="Stanborough T."/>
            <person name="Fegan N."/>
            <person name="Powell S.M."/>
            <person name="Singh T."/>
            <person name="Tamplin M.L."/>
            <person name="Chandry P.S."/>
        </authorList>
    </citation>
    <scope>NUCLEOTIDE SEQUENCE [LARGE SCALE GENOMIC DNA]</scope>
    <source>
        <strain evidence="2 4">F1801</strain>
        <strain evidence="1 5">F1820</strain>
    </source>
</reference>
<protein>
    <submittedName>
        <fullName evidence="2">Uncharacterized protein</fullName>
    </submittedName>
</protein>
<gene>
    <name evidence="1" type="ORF">CJF43_17330</name>
    <name evidence="2" type="ORF">CJU81_06055</name>
    <name evidence="3" type="ORF">NCTC10754_04869</name>
</gene>
<evidence type="ECO:0000313" key="3">
    <source>
        <dbReference type="EMBL" id="VFB22183.1"/>
    </source>
</evidence>
<evidence type="ECO:0000313" key="5">
    <source>
        <dbReference type="Proteomes" id="UP000216113"/>
    </source>
</evidence>
<dbReference type="EMBL" id="NQKL01000014">
    <property type="protein sequence ID" value="OZY40599.1"/>
    <property type="molecule type" value="Genomic_DNA"/>
</dbReference>
<accession>A0A267AR21</accession>
<evidence type="ECO:0000313" key="1">
    <source>
        <dbReference type="EMBL" id="OZY40599.1"/>
    </source>
</evidence>
<evidence type="ECO:0000313" key="2">
    <source>
        <dbReference type="EMBL" id="PAA14329.1"/>
    </source>
</evidence>
<dbReference type="EMBL" id="NQKQ01000004">
    <property type="protein sequence ID" value="PAA14329.1"/>
    <property type="molecule type" value="Genomic_DNA"/>
</dbReference>
<sequence>MYEEIDLKGVVKNSEAYAALNIFNREVQKHVKDFGGMNLEQIDSALKYAHAYYSNYLNEHGEYDMTLDGKPVFVEPTKAESANYALLLVQLNDKEKKEFRKVFYGSHGI</sequence>
<dbReference type="Proteomes" id="UP000330809">
    <property type="component" value="Unassembled WGS sequence"/>
</dbReference>
<dbReference type="Proteomes" id="UP000216113">
    <property type="component" value="Unassembled WGS sequence"/>
</dbReference>
<evidence type="ECO:0000313" key="6">
    <source>
        <dbReference type="Proteomes" id="UP000330809"/>
    </source>
</evidence>
<dbReference type="RefSeq" id="WP_095030231.1">
    <property type="nucleotide sequence ID" value="NZ_CAACYJ010000040.1"/>
</dbReference>
<organism evidence="2 4">
    <name type="scientific">Pseudomonas fragi</name>
    <dbReference type="NCBI Taxonomy" id="296"/>
    <lineage>
        <taxon>Bacteria</taxon>
        <taxon>Pseudomonadati</taxon>
        <taxon>Pseudomonadota</taxon>
        <taxon>Gammaproteobacteria</taxon>
        <taxon>Pseudomonadales</taxon>
        <taxon>Pseudomonadaceae</taxon>
        <taxon>Pseudomonas</taxon>
    </lineage>
</organism>
<dbReference type="OrthoDB" id="6915242at2"/>